<organism evidence="2 3">
    <name type="scientific">Candidatus Amesbacteria bacterium RIFOXYD1_FULL_47_9</name>
    <dbReference type="NCBI Taxonomy" id="1797267"/>
    <lineage>
        <taxon>Bacteria</taxon>
        <taxon>Candidatus Amesiibacteriota</taxon>
    </lineage>
</organism>
<dbReference type="PANTHER" id="PTHR34610">
    <property type="entry name" value="SSL7007 PROTEIN"/>
    <property type="match status" value="1"/>
</dbReference>
<accession>A0A1F5A2V3</accession>
<dbReference type="InterPro" id="IPR002850">
    <property type="entry name" value="PIN_toxin-like"/>
</dbReference>
<dbReference type="SUPFAM" id="SSF88723">
    <property type="entry name" value="PIN domain-like"/>
    <property type="match status" value="1"/>
</dbReference>
<proteinExistence type="predicted"/>
<dbReference type="Pfam" id="PF13470">
    <property type="entry name" value="PIN_3"/>
    <property type="match status" value="1"/>
</dbReference>
<name>A0A1F5A2V3_9BACT</name>
<feature type="domain" description="PIN" evidence="1">
    <location>
        <begin position="2"/>
        <end position="112"/>
    </location>
</feature>
<evidence type="ECO:0000313" key="2">
    <source>
        <dbReference type="EMBL" id="OGD12922.1"/>
    </source>
</evidence>
<gene>
    <name evidence="2" type="ORF">A2576_03380</name>
</gene>
<dbReference type="InterPro" id="IPR002716">
    <property type="entry name" value="PIN_dom"/>
</dbReference>
<dbReference type="InterPro" id="IPR029060">
    <property type="entry name" value="PIN-like_dom_sf"/>
</dbReference>
<dbReference type="NCBIfam" id="TIGR00305">
    <property type="entry name" value="putative toxin-antitoxin system toxin component, PIN family"/>
    <property type="match status" value="1"/>
</dbReference>
<reference evidence="2 3" key="1">
    <citation type="journal article" date="2016" name="Nat. Commun.">
        <title>Thousands of microbial genomes shed light on interconnected biogeochemical processes in an aquifer system.</title>
        <authorList>
            <person name="Anantharaman K."/>
            <person name="Brown C.T."/>
            <person name="Hug L.A."/>
            <person name="Sharon I."/>
            <person name="Castelle C.J."/>
            <person name="Probst A.J."/>
            <person name="Thomas B.C."/>
            <person name="Singh A."/>
            <person name="Wilkins M.J."/>
            <person name="Karaoz U."/>
            <person name="Brodie E.L."/>
            <person name="Williams K.H."/>
            <person name="Hubbard S.S."/>
            <person name="Banfield J.F."/>
        </authorList>
    </citation>
    <scope>NUCLEOTIDE SEQUENCE [LARGE SCALE GENOMIC DNA]</scope>
</reference>
<sequence length="135" mass="14921">MARVAIDSNVFVSALLFGGKPSACLKLVYEQEIIGITSDPVISETLDVLAKKFKFAIGQLEETRKLIEKNFIKVYPSITLNVSRDPDDNRILETALAGKCEFIITGDTDLLTLKKFKSILILTPSDFLKPLTDTA</sequence>
<dbReference type="PANTHER" id="PTHR34610:SF3">
    <property type="entry name" value="SSL7007 PROTEIN"/>
    <property type="match status" value="1"/>
</dbReference>
<dbReference type="AlphaFoldDB" id="A0A1F5A2V3"/>
<dbReference type="SMART" id="SM00670">
    <property type="entry name" value="PINc"/>
    <property type="match status" value="1"/>
</dbReference>
<dbReference type="EMBL" id="MEXV01000008">
    <property type="protein sequence ID" value="OGD12922.1"/>
    <property type="molecule type" value="Genomic_DNA"/>
</dbReference>
<dbReference type="Proteomes" id="UP000178579">
    <property type="component" value="Unassembled WGS sequence"/>
</dbReference>
<evidence type="ECO:0000259" key="1">
    <source>
        <dbReference type="SMART" id="SM00670"/>
    </source>
</evidence>
<comment type="caution">
    <text evidence="2">The sequence shown here is derived from an EMBL/GenBank/DDBJ whole genome shotgun (WGS) entry which is preliminary data.</text>
</comment>
<evidence type="ECO:0000313" key="3">
    <source>
        <dbReference type="Proteomes" id="UP000178579"/>
    </source>
</evidence>
<protein>
    <submittedName>
        <fullName evidence="2">Putative toxin-antitoxin system toxin component, PIN family</fullName>
    </submittedName>
</protein>